<accession>A0A6P2DJE9</accession>
<gene>
    <name evidence="2" type="ORF">SOIL9_77500</name>
</gene>
<evidence type="ECO:0000256" key="1">
    <source>
        <dbReference type="SAM" id="MobiDB-lite"/>
    </source>
</evidence>
<evidence type="ECO:0000313" key="3">
    <source>
        <dbReference type="Proteomes" id="UP000464178"/>
    </source>
</evidence>
<dbReference type="KEGG" id="gms:SOIL9_77500"/>
<feature type="region of interest" description="Disordered" evidence="1">
    <location>
        <begin position="39"/>
        <end position="82"/>
    </location>
</feature>
<dbReference type="RefSeq" id="WP_162672540.1">
    <property type="nucleotide sequence ID" value="NZ_LR593886.1"/>
</dbReference>
<evidence type="ECO:0000313" key="2">
    <source>
        <dbReference type="EMBL" id="VTS01734.1"/>
    </source>
</evidence>
<protein>
    <submittedName>
        <fullName evidence="2">Uncharacterized protein</fullName>
    </submittedName>
</protein>
<organism evidence="2 3">
    <name type="scientific">Gemmata massiliana</name>
    <dbReference type="NCBI Taxonomy" id="1210884"/>
    <lineage>
        <taxon>Bacteria</taxon>
        <taxon>Pseudomonadati</taxon>
        <taxon>Planctomycetota</taxon>
        <taxon>Planctomycetia</taxon>
        <taxon>Gemmatales</taxon>
        <taxon>Gemmataceae</taxon>
        <taxon>Gemmata</taxon>
    </lineage>
</organism>
<dbReference type="EMBL" id="LR593886">
    <property type="protein sequence ID" value="VTS01734.1"/>
    <property type="molecule type" value="Genomic_DNA"/>
</dbReference>
<sequence>MIDPINIPCPNCKSPAGDVCRTKGGKHCNETCPQRVARAEVMAESRPAQKPSPAPPSAPAPRPDPFDEHTPPPRTRPKGLSLDAHITLPPGEELAGIFAQWCREGRVPEGAVLAEYIGRAPLGSGADSGYTFVSGANPFGVQVGDEIPSGPFEPYLVRVVVKRQQCPQCWAILLPKGA</sequence>
<feature type="compositionally biased region" description="Pro residues" evidence="1">
    <location>
        <begin position="50"/>
        <end position="63"/>
    </location>
</feature>
<proteinExistence type="predicted"/>
<keyword evidence="3" id="KW-1185">Reference proteome</keyword>
<dbReference type="AlphaFoldDB" id="A0A6P2DJE9"/>
<dbReference type="Proteomes" id="UP000464178">
    <property type="component" value="Chromosome"/>
</dbReference>
<name>A0A6P2DJE9_9BACT</name>
<reference evidence="2 3" key="1">
    <citation type="submission" date="2019-05" db="EMBL/GenBank/DDBJ databases">
        <authorList>
            <consortium name="Science for Life Laboratories"/>
        </authorList>
    </citation>
    <scope>NUCLEOTIDE SEQUENCE [LARGE SCALE GENOMIC DNA]</scope>
    <source>
        <strain evidence="2">Soil9</strain>
    </source>
</reference>